<dbReference type="Gene3D" id="3.30.160.60">
    <property type="entry name" value="Classic Zinc Finger"/>
    <property type="match status" value="2"/>
</dbReference>
<dbReference type="InterPro" id="IPR036236">
    <property type="entry name" value="Znf_C2H2_sf"/>
</dbReference>
<evidence type="ECO:0000313" key="11">
    <source>
        <dbReference type="EMBL" id="BAJ33908.1"/>
    </source>
</evidence>
<feature type="region of interest" description="Disordered" evidence="9">
    <location>
        <begin position="19"/>
        <end position="52"/>
    </location>
</feature>
<evidence type="ECO:0000256" key="4">
    <source>
        <dbReference type="ARBA" id="ARBA00022833"/>
    </source>
</evidence>
<keyword evidence="2" id="KW-0677">Repeat</keyword>
<evidence type="ECO:0000256" key="3">
    <source>
        <dbReference type="ARBA" id="ARBA00022771"/>
    </source>
</evidence>
<keyword evidence="6" id="KW-0238">DNA-binding</keyword>
<keyword evidence="7" id="KW-0804">Transcription</keyword>
<dbReference type="SUPFAM" id="SSF57667">
    <property type="entry name" value="beta-beta-alpha zinc fingers"/>
    <property type="match status" value="1"/>
</dbReference>
<feature type="domain" description="C2H2-type" evidence="10">
    <location>
        <begin position="68"/>
        <end position="90"/>
    </location>
</feature>
<dbReference type="Pfam" id="PF22992">
    <property type="entry name" value="C2CH-4th_BIRD-IDD"/>
    <property type="match status" value="1"/>
</dbReference>
<dbReference type="Pfam" id="PF00096">
    <property type="entry name" value="zf-C2H2"/>
    <property type="match status" value="1"/>
</dbReference>
<dbReference type="PROSITE" id="PS00028">
    <property type="entry name" value="ZINC_FINGER_C2H2_1"/>
    <property type="match status" value="1"/>
</dbReference>
<dbReference type="InterPro" id="IPR055187">
    <property type="entry name" value="C2CH-3rd_BIRD-IDD"/>
</dbReference>
<evidence type="ECO:0000256" key="2">
    <source>
        <dbReference type="ARBA" id="ARBA00022737"/>
    </source>
</evidence>
<dbReference type="PANTHER" id="PTHR10593:SF228">
    <property type="entry name" value="ZINC FINGER PROTEIN BALDIBIS"/>
    <property type="match status" value="1"/>
</dbReference>
<reference evidence="11" key="1">
    <citation type="journal article" date="2008" name="BMC Plant Biol.">
        <title>Large-scale collection and annotation of full-length enriched cDNAs from a model halophyte, Thellungiella halophila.</title>
        <authorList>
            <person name="Taji T."/>
            <person name="Sakurai T."/>
            <person name="Mochida K."/>
            <person name="Ishiwata A."/>
            <person name="Kurotani A."/>
            <person name="Totoki Y."/>
            <person name="Toyoda A."/>
            <person name="Sakaki Y."/>
            <person name="Seki M."/>
            <person name="Ono H."/>
            <person name="Sakata Y."/>
            <person name="Tanaka S."/>
            <person name="Shinozaki K."/>
        </authorList>
    </citation>
    <scope>NUCLEOTIDE SEQUENCE</scope>
</reference>
<keyword evidence="3 8" id="KW-0863">Zinc-finger</keyword>
<dbReference type="PROSITE" id="PS50157">
    <property type="entry name" value="ZINC_FINGER_C2H2_2"/>
    <property type="match status" value="1"/>
</dbReference>
<feature type="region of interest" description="Disordered" evidence="9">
    <location>
        <begin position="322"/>
        <end position="346"/>
    </location>
</feature>
<dbReference type="Pfam" id="PF22996">
    <property type="entry name" value="C2H2-2nd_BIRD-IDD"/>
    <property type="match status" value="1"/>
</dbReference>
<evidence type="ECO:0000256" key="9">
    <source>
        <dbReference type="SAM" id="MobiDB-lite"/>
    </source>
</evidence>
<dbReference type="FunFam" id="3.30.160.60:FF:000554">
    <property type="entry name" value="protein indeterminate-domain 12-like"/>
    <property type="match status" value="1"/>
</dbReference>
<dbReference type="InterPro" id="IPR031140">
    <property type="entry name" value="IDD1-16"/>
</dbReference>
<dbReference type="InterPro" id="IPR055186">
    <property type="entry name" value="C2H2-2nd_BIRD-IDD"/>
</dbReference>
<accession>E4MWC5</accession>
<evidence type="ECO:0000256" key="8">
    <source>
        <dbReference type="PROSITE-ProRule" id="PRU00042"/>
    </source>
</evidence>
<evidence type="ECO:0000256" key="6">
    <source>
        <dbReference type="ARBA" id="ARBA00023125"/>
    </source>
</evidence>
<organism evidence="11">
    <name type="scientific">Eutrema halophilum</name>
    <name type="common">Salt cress</name>
    <name type="synonym">Sisymbrium halophilum</name>
    <dbReference type="NCBI Taxonomy" id="98038"/>
    <lineage>
        <taxon>Eukaryota</taxon>
        <taxon>Viridiplantae</taxon>
        <taxon>Streptophyta</taxon>
        <taxon>Embryophyta</taxon>
        <taxon>Tracheophyta</taxon>
        <taxon>Spermatophyta</taxon>
        <taxon>Magnoliopsida</taxon>
        <taxon>eudicotyledons</taxon>
        <taxon>Gunneridae</taxon>
        <taxon>Pentapetalae</taxon>
        <taxon>rosids</taxon>
        <taxon>malvids</taxon>
        <taxon>Brassicales</taxon>
        <taxon>Brassicaceae</taxon>
        <taxon>Eutremeae</taxon>
        <taxon>Eutrema</taxon>
    </lineage>
</organism>
<dbReference type="GO" id="GO:0008270">
    <property type="term" value="F:zinc ion binding"/>
    <property type="evidence" value="ECO:0007669"/>
    <property type="project" value="UniProtKB-KW"/>
</dbReference>
<dbReference type="PANTHER" id="PTHR10593">
    <property type="entry name" value="SERINE/THREONINE-PROTEIN KINASE RIO"/>
    <property type="match status" value="1"/>
</dbReference>
<evidence type="ECO:0000256" key="5">
    <source>
        <dbReference type="ARBA" id="ARBA00023015"/>
    </source>
</evidence>
<dbReference type="AlphaFoldDB" id="E4MWC5"/>
<dbReference type="SMART" id="SM00355">
    <property type="entry name" value="ZnF_C2H2"/>
    <property type="match status" value="3"/>
</dbReference>
<sequence>MMMPDDHHHLSVPSYVLNQEHITPNPNPNHNTATSNSTKKKRNLPGNPDPDAEVIALSPNSLMATNRFICEICNKGFKRDQNLQLHRRGHNLPWKLKQRTNKEQVKKKVYICPEKSCVHHDPARALGDLTGIKKHFSRKHGEKKWKCDKCSKKYAVMSDWKAHSKICGTREYRCDCGTLFSRKDSFITHRAFCDALAEESARLVSTPAPAPAPAYLNNAPDMEVNLGNMNANPQNRQLNTTSSQLDQHGFNTNRNNINAFLGQTFTNQLPLPTNVFASSSSLSPRSASESLQNLWHVQGQSSHQWLVNENNNNNILQRGISKNQEEHETKKGISNGSLFSSESRNSYTPNGGQVMASMSATALLQKAAQMGSKRTSSSSDNSTAFGLMTSSIFNIKQTESNVKAKEVDERGFTRDFLGVGSQHRPWQLLMANHNHRESSPPARTNGMNQ</sequence>
<proteinExistence type="evidence at transcript level"/>
<evidence type="ECO:0000256" key="7">
    <source>
        <dbReference type="ARBA" id="ARBA00023163"/>
    </source>
</evidence>
<reference evidence="11" key="2">
    <citation type="journal article" date="2010" name="BMC Plant Biol.">
        <title>Comparative genomic analysis of 1047 completely sequenced cDNAs from an Arabidopsis-related model halophyte, Thellungiella halophila.</title>
        <authorList>
            <person name="Taji T."/>
            <person name="Komatsu K."/>
            <person name="Katori T."/>
            <person name="Kawasaki Y."/>
            <person name="Sakata Y."/>
            <person name="Tanaka S."/>
            <person name="Kobayashi M."/>
            <person name="Toyoda A."/>
            <person name="Seki M."/>
            <person name="Shinozaki K."/>
        </authorList>
    </citation>
    <scope>NUCLEOTIDE SEQUENCE</scope>
</reference>
<keyword evidence="1" id="KW-0479">Metal-binding</keyword>
<protein>
    <submittedName>
        <fullName evidence="11">mRNA, clone: RTFL01-07-P14</fullName>
    </submittedName>
</protein>
<evidence type="ECO:0000256" key="1">
    <source>
        <dbReference type="ARBA" id="ARBA00022723"/>
    </source>
</evidence>
<keyword evidence="5" id="KW-0805">Transcription regulation</keyword>
<dbReference type="Pfam" id="PF22995">
    <property type="entry name" value="C2CH-3rd_BIRD-IDD"/>
    <property type="match status" value="1"/>
</dbReference>
<dbReference type="GO" id="GO:0005634">
    <property type="term" value="C:nucleus"/>
    <property type="evidence" value="ECO:0007669"/>
    <property type="project" value="TreeGrafter"/>
</dbReference>
<feature type="compositionally biased region" description="Polar residues" evidence="9">
    <location>
        <begin position="332"/>
        <end position="346"/>
    </location>
</feature>
<dbReference type="GO" id="GO:0003700">
    <property type="term" value="F:DNA-binding transcription factor activity"/>
    <property type="evidence" value="ECO:0007669"/>
    <property type="project" value="TreeGrafter"/>
</dbReference>
<keyword evidence="4" id="KW-0862">Zinc</keyword>
<dbReference type="GO" id="GO:0003677">
    <property type="term" value="F:DNA binding"/>
    <property type="evidence" value="ECO:0007669"/>
    <property type="project" value="UniProtKB-KW"/>
</dbReference>
<dbReference type="EMBL" id="AK352822">
    <property type="protein sequence ID" value="BAJ33908.1"/>
    <property type="molecule type" value="mRNA"/>
</dbReference>
<evidence type="ECO:0000259" key="10">
    <source>
        <dbReference type="PROSITE" id="PS50157"/>
    </source>
</evidence>
<dbReference type="InterPro" id="IPR055185">
    <property type="entry name" value="C2CH-4th_BIRD-IDD"/>
</dbReference>
<dbReference type="FunFam" id="3.30.160.60:FF:000131">
    <property type="entry name" value="protein indeterminate-domain 5, chloroplastic-like"/>
    <property type="match status" value="1"/>
</dbReference>
<feature type="compositionally biased region" description="Low complexity" evidence="9">
    <location>
        <begin position="28"/>
        <end position="37"/>
    </location>
</feature>
<name>E4MWC5_EUTHA</name>
<dbReference type="InterPro" id="IPR013087">
    <property type="entry name" value="Znf_C2H2_type"/>
</dbReference>